<accession>A0A0F8WXG0</accession>
<name>A0A0F8WXG0_9ZZZZ</name>
<protein>
    <submittedName>
        <fullName evidence="1">Uncharacterized protein</fullName>
    </submittedName>
</protein>
<comment type="caution">
    <text evidence="1">The sequence shown here is derived from an EMBL/GenBank/DDBJ whole genome shotgun (WGS) entry which is preliminary data.</text>
</comment>
<feature type="non-terminal residue" evidence="1">
    <location>
        <position position="35"/>
    </location>
</feature>
<gene>
    <name evidence="1" type="ORF">LCGC14_3013470</name>
</gene>
<dbReference type="AlphaFoldDB" id="A0A0F8WXG0"/>
<proteinExistence type="predicted"/>
<sequence>MTLWSVDKPADNDPLQEITSVVSTQKTTFEERIER</sequence>
<organism evidence="1">
    <name type="scientific">marine sediment metagenome</name>
    <dbReference type="NCBI Taxonomy" id="412755"/>
    <lineage>
        <taxon>unclassified sequences</taxon>
        <taxon>metagenomes</taxon>
        <taxon>ecological metagenomes</taxon>
    </lineage>
</organism>
<reference evidence="1" key="1">
    <citation type="journal article" date="2015" name="Nature">
        <title>Complex archaea that bridge the gap between prokaryotes and eukaryotes.</title>
        <authorList>
            <person name="Spang A."/>
            <person name="Saw J.H."/>
            <person name="Jorgensen S.L."/>
            <person name="Zaremba-Niedzwiedzka K."/>
            <person name="Martijn J."/>
            <person name="Lind A.E."/>
            <person name="van Eijk R."/>
            <person name="Schleper C."/>
            <person name="Guy L."/>
            <person name="Ettema T.J."/>
        </authorList>
    </citation>
    <scope>NUCLEOTIDE SEQUENCE</scope>
</reference>
<evidence type="ECO:0000313" key="1">
    <source>
        <dbReference type="EMBL" id="KKK61522.1"/>
    </source>
</evidence>
<dbReference type="EMBL" id="LAZR01062432">
    <property type="protein sequence ID" value="KKK61522.1"/>
    <property type="molecule type" value="Genomic_DNA"/>
</dbReference>